<dbReference type="InterPro" id="IPR050640">
    <property type="entry name" value="Bact_2-comp_sensor_kinase"/>
</dbReference>
<dbReference type="OrthoDB" id="9809908at2"/>
<keyword evidence="4" id="KW-1185">Reference proteome</keyword>
<feature type="transmembrane region" description="Helical" evidence="1">
    <location>
        <begin position="124"/>
        <end position="147"/>
    </location>
</feature>
<proteinExistence type="predicted"/>
<feature type="domain" description="Signal transduction histidine kinase internal region" evidence="2">
    <location>
        <begin position="164"/>
        <end position="238"/>
    </location>
</feature>
<organism evidence="3 4">
    <name type="scientific">Ulvibacter antarcticus</name>
    <dbReference type="NCBI Taxonomy" id="442714"/>
    <lineage>
        <taxon>Bacteria</taxon>
        <taxon>Pseudomonadati</taxon>
        <taxon>Bacteroidota</taxon>
        <taxon>Flavobacteriia</taxon>
        <taxon>Flavobacteriales</taxon>
        <taxon>Flavobacteriaceae</taxon>
        <taxon>Ulvibacter</taxon>
    </lineage>
</organism>
<accession>A0A3L9ZDL9</accession>
<dbReference type="RefSeq" id="WP_121907193.1">
    <property type="nucleotide sequence ID" value="NZ_REFC01000012.1"/>
</dbReference>
<dbReference type="EMBL" id="REFC01000012">
    <property type="protein sequence ID" value="RMA64762.1"/>
    <property type="molecule type" value="Genomic_DNA"/>
</dbReference>
<keyword evidence="1" id="KW-0812">Transmembrane</keyword>
<evidence type="ECO:0000313" key="3">
    <source>
        <dbReference type="EMBL" id="RMA64762.1"/>
    </source>
</evidence>
<name>A0A3L9ZDL9_9FLAO</name>
<dbReference type="Gene3D" id="3.30.565.10">
    <property type="entry name" value="Histidine kinase-like ATPase, C-terminal domain"/>
    <property type="match status" value="1"/>
</dbReference>
<feature type="transmembrane region" description="Helical" evidence="1">
    <location>
        <begin position="7"/>
        <end position="24"/>
    </location>
</feature>
<protein>
    <submittedName>
        <fullName evidence="3">GHKL domain-containing protein</fullName>
    </submittedName>
</protein>
<dbReference type="Proteomes" id="UP000271339">
    <property type="component" value="Unassembled WGS sequence"/>
</dbReference>
<comment type="caution">
    <text evidence="3">The sequence shown here is derived from an EMBL/GenBank/DDBJ whole genome shotgun (WGS) entry which is preliminary data.</text>
</comment>
<feature type="transmembrane region" description="Helical" evidence="1">
    <location>
        <begin position="66"/>
        <end position="88"/>
    </location>
</feature>
<keyword evidence="1" id="KW-0472">Membrane</keyword>
<evidence type="ECO:0000256" key="1">
    <source>
        <dbReference type="SAM" id="Phobius"/>
    </source>
</evidence>
<gene>
    <name evidence="3" type="ORF">BXY75_1643</name>
</gene>
<dbReference type="InterPro" id="IPR010559">
    <property type="entry name" value="Sig_transdc_His_kin_internal"/>
</dbReference>
<sequence length="355" mass="40785">MKELKRIIFLILFWAVVWLIMALGHEDKLKFLEQNLEILVIQIVIIVWVTYTLAPRILSKKNNYLFIGLGFASILVCAFLAYQFSFAFPSPDLPPNLPTELSHKRPPMPRARLTPLGRILNRSFLVNFLILCLTFFLTTVIEVFLFAKVKEEALILSKTENLETELKLLKSQINPHFLFNALNNIYALSAIDSKRTQESISYLSNMLRYVLYDCEKPLVSLQKEVAYIEDYIKLFVLKSSKNYPIETQFNISDSTITIAPMLLIPFVENAFKHSNIEAVDNTYIKIKIDVKDDEVSFEVENTIAENGIAKDEVGGIGLENVKKRLSILYPEQHDLKISEEKNVFKVSLILKIKTS</sequence>
<dbReference type="PANTHER" id="PTHR34220:SF7">
    <property type="entry name" value="SENSOR HISTIDINE KINASE YPDA"/>
    <property type="match status" value="1"/>
</dbReference>
<dbReference type="AlphaFoldDB" id="A0A3L9ZDL9"/>
<evidence type="ECO:0000313" key="4">
    <source>
        <dbReference type="Proteomes" id="UP000271339"/>
    </source>
</evidence>
<dbReference type="Pfam" id="PF06580">
    <property type="entry name" value="His_kinase"/>
    <property type="match status" value="1"/>
</dbReference>
<dbReference type="PANTHER" id="PTHR34220">
    <property type="entry name" value="SENSOR HISTIDINE KINASE YPDA"/>
    <property type="match status" value="1"/>
</dbReference>
<reference evidence="3 4" key="1">
    <citation type="submission" date="2018-10" db="EMBL/GenBank/DDBJ databases">
        <title>Genomic Encyclopedia of Archaeal and Bacterial Type Strains, Phase II (KMG-II): from individual species to whole genera.</title>
        <authorList>
            <person name="Goeker M."/>
        </authorList>
    </citation>
    <scope>NUCLEOTIDE SEQUENCE [LARGE SCALE GENOMIC DNA]</scope>
    <source>
        <strain evidence="3 4">DSM 23424</strain>
    </source>
</reference>
<dbReference type="GO" id="GO:0000155">
    <property type="term" value="F:phosphorelay sensor kinase activity"/>
    <property type="evidence" value="ECO:0007669"/>
    <property type="project" value="InterPro"/>
</dbReference>
<evidence type="ECO:0000259" key="2">
    <source>
        <dbReference type="Pfam" id="PF06580"/>
    </source>
</evidence>
<dbReference type="InterPro" id="IPR036890">
    <property type="entry name" value="HATPase_C_sf"/>
</dbReference>
<feature type="transmembrane region" description="Helical" evidence="1">
    <location>
        <begin position="36"/>
        <end position="54"/>
    </location>
</feature>
<dbReference type="GO" id="GO:0016020">
    <property type="term" value="C:membrane"/>
    <property type="evidence" value="ECO:0007669"/>
    <property type="project" value="InterPro"/>
</dbReference>
<keyword evidence="1" id="KW-1133">Transmembrane helix</keyword>